<name>A0A5N6LM82_9ASTR</name>
<keyword evidence="2" id="KW-1185">Reference proteome</keyword>
<proteinExistence type="predicted"/>
<gene>
    <name evidence="1" type="ORF">E3N88_40264</name>
</gene>
<organism evidence="1 2">
    <name type="scientific">Mikania micrantha</name>
    <name type="common">bitter vine</name>
    <dbReference type="NCBI Taxonomy" id="192012"/>
    <lineage>
        <taxon>Eukaryota</taxon>
        <taxon>Viridiplantae</taxon>
        <taxon>Streptophyta</taxon>
        <taxon>Embryophyta</taxon>
        <taxon>Tracheophyta</taxon>
        <taxon>Spermatophyta</taxon>
        <taxon>Magnoliopsida</taxon>
        <taxon>eudicotyledons</taxon>
        <taxon>Gunneridae</taxon>
        <taxon>Pentapetalae</taxon>
        <taxon>asterids</taxon>
        <taxon>campanulids</taxon>
        <taxon>Asterales</taxon>
        <taxon>Asteraceae</taxon>
        <taxon>Asteroideae</taxon>
        <taxon>Heliantheae alliance</taxon>
        <taxon>Eupatorieae</taxon>
        <taxon>Mikania</taxon>
    </lineage>
</organism>
<sequence length="219" mass="24998">MMPNQTYMSCNNSVGNQSDLVVNQLAAIAAKLDSLIALKEDVAVIKAWMDDKEPQDELQHLPTDLVKEEASGDNSSDEHIGFEHVIGQILAFISNCLRSIIKVRTFSPRIKRPKARGQPYSKTIGYEKIGKQPRPPERIQRIDDALHENQNFATFRHLAIKPYKEQLTGWVAPFSHTRLEGKSFFRALLIRTRLWNRNKSWVGIAWSCILDEGAEWRDG</sequence>
<comment type="caution">
    <text evidence="1">The sequence shown here is derived from an EMBL/GenBank/DDBJ whole genome shotgun (WGS) entry which is preliminary data.</text>
</comment>
<dbReference type="Proteomes" id="UP000326396">
    <property type="component" value="Linkage Group LG9"/>
</dbReference>
<protein>
    <submittedName>
        <fullName evidence="1">Uncharacterized protein</fullName>
    </submittedName>
</protein>
<dbReference type="AlphaFoldDB" id="A0A5N6LM82"/>
<reference evidence="1 2" key="1">
    <citation type="submission" date="2019-05" db="EMBL/GenBank/DDBJ databases">
        <title>Mikania micrantha, genome provides insights into the molecular mechanism of rapid growth.</title>
        <authorList>
            <person name="Liu B."/>
        </authorList>
    </citation>
    <scope>NUCLEOTIDE SEQUENCE [LARGE SCALE GENOMIC DNA]</scope>
    <source>
        <strain evidence="1">NLD-2019</strain>
        <tissue evidence="1">Leaf</tissue>
    </source>
</reference>
<dbReference type="OrthoDB" id="1834253at2759"/>
<evidence type="ECO:0000313" key="2">
    <source>
        <dbReference type="Proteomes" id="UP000326396"/>
    </source>
</evidence>
<accession>A0A5N6LM82</accession>
<dbReference type="EMBL" id="SZYD01000019">
    <property type="protein sequence ID" value="KAD2393287.1"/>
    <property type="molecule type" value="Genomic_DNA"/>
</dbReference>
<evidence type="ECO:0000313" key="1">
    <source>
        <dbReference type="EMBL" id="KAD2393287.1"/>
    </source>
</evidence>